<keyword evidence="11" id="KW-1185">Reference proteome</keyword>
<evidence type="ECO:0000256" key="9">
    <source>
        <dbReference type="SAM" id="Phobius"/>
    </source>
</evidence>
<sequence length="443" mass="48720">MSDVEAQACKVAHDTSSVTRSPQYVTWRERIRLFSWQWHAVVMATAVTSSIVHLFPYHNDSLGLKIVALVVFLIGLLVFTFDLVCIVAKAYLFPKECLELIRDPSKSSFAGFIAVGAAGLIDAGLNVNRDWNTGHNGFMYALWGFWWLDAALAYTIAFGVIFFILGQKSRDIAKVVPIWIIPVVALIASSTCGGLLGNALISHSHTMALVSSAFALTMCIIGLSFTTMITSSFLLRLFIHGVPEATTVLATFNTLTPLGQGGYSLLVNGENLSKLIPIQLGDDFPQSQLSGQMFYSICFCFAYILWCMGIAWSLVSIFSIGRRATKLPKFCVTHWCIVFPNGVFALLSVQIGNVLDSRFYKGFGAAWSIIVFILWTGLFIRSIPAFIDGTIFLSPVPRAPHKSRKKKSPRHSTDTDQISHGPEILCPFGKSHAIGVQAIRFST</sequence>
<comment type="similarity">
    <text evidence="2">Belongs to the tellurite-resistance/dicarboxylate transporter (TDT) family.</text>
</comment>
<feature type="compositionally biased region" description="Basic residues" evidence="8">
    <location>
        <begin position="399"/>
        <end position="410"/>
    </location>
</feature>
<feature type="transmembrane region" description="Helical" evidence="9">
    <location>
        <begin position="207"/>
        <end position="226"/>
    </location>
</feature>
<keyword evidence="7 9" id="KW-0472">Membrane</keyword>
<keyword evidence="4" id="KW-1003">Cell membrane</keyword>
<dbReference type="GO" id="GO:0005886">
    <property type="term" value="C:plasma membrane"/>
    <property type="evidence" value="ECO:0007669"/>
    <property type="project" value="UniProtKB-SubCell"/>
</dbReference>
<dbReference type="InterPro" id="IPR051629">
    <property type="entry name" value="Sulfite_efflux_TDT"/>
</dbReference>
<feature type="transmembrane region" description="Helical" evidence="9">
    <location>
        <begin position="363"/>
        <end position="380"/>
    </location>
</feature>
<evidence type="ECO:0000256" key="4">
    <source>
        <dbReference type="ARBA" id="ARBA00022475"/>
    </source>
</evidence>
<comment type="subcellular location">
    <subcellularLocation>
        <location evidence="1">Cell membrane</location>
        <topology evidence="1">Multi-pass membrane protein</topology>
    </subcellularLocation>
</comment>
<feature type="transmembrane region" description="Helical" evidence="9">
    <location>
        <begin position="293"/>
        <end position="318"/>
    </location>
</feature>
<dbReference type="InterPro" id="IPR038665">
    <property type="entry name" value="Voltage-dep_anion_channel_sf"/>
</dbReference>
<keyword evidence="3" id="KW-0813">Transport</keyword>
<feature type="transmembrane region" description="Helical" evidence="9">
    <location>
        <begin position="330"/>
        <end position="351"/>
    </location>
</feature>
<evidence type="ECO:0000313" key="11">
    <source>
        <dbReference type="Proteomes" id="UP000309038"/>
    </source>
</evidence>
<comment type="caution">
    <text evidence="10">The sequence shown here is derived from an EMBL/GenBank/DDBJ whole genome shotgun (WGS) entry which is preliminary data.</text>
</comment>
<feature type="transmembrane region" description="Helical" evidence="9">
    <location>
        <begin position="38"/>
        <end position="56"/>
    </location>
</feature>
<dbReference type="Gene3D" id="1.50.10.150">
    <property type="entry name" value="Voltage-dependent anion channel"/>
    <property type="match status" value="1"/>
</dbReference>
<evidence type="ECO:0000256" key="5">
    <source>
        <dbReference type="ARBA" id="ARBA00022692"/>
    </source>
</evidence>
<feature type="transmembrane region" description="Helical" evidence="9">
    <location>
        <begin position="109"/>
        <end position="125"/>
    </location>
</feature>
<dbReference type="InterPro" id="IPR004695">
    <property type="entry name" value="SLAC1/Mae1/Ssu1/TehA"/>
</dbReference>
<reference evidence="10 11" key="1">
    <citation type="submission" date="2019-02" db="EMBL/GenBank/DDBJ databases">
        <title>Genome sequencing of the rare red list fungi Phlebia centrifuga.</title>
        <authorList>
            <person name="Buettner E."/>
            <person name="Kellner H."/>
        </authorList>
    </citation>
    <scope>NUCLEOTIDE SEQUENCE [LARGE SCALE GENOMIC DNA]</scope>
    <source>
        <strain evidence="10 11">DSM 108282</strain>
    </source>
</reference>
<keyword evidence="5 9" id="KW-0812">Transmembrane</keyword>
<evidence type="ECO:0000256" key="3">
    <source>
        <dbReference type="ARBA" id="ARBA00022448"/>
    </source>
</evidence>
<dbReference type="EMBL" id="SGPJ01000011">
    <property type="protein sequence ID" value="THH02100.1"/>
    <property type="molecule type" value="Genomic_DNA"/>
</dbReference>
<evidence type="ECO:0000256" key="6">
    <source>
        <dbReference type="ARBA" id="ARBA00022989"/>
    </source>
</evidence>
<keyword evidence="6 9" id="KW-1133">Transmembrane helix</keyword>
<evidence type="ECO:0000256" key="8">
    <source>
        <dbReference type="SAM" id="MobiDB-lite"/>
    </source>
</evidence>
<dbReference type="PANTHER" id="PTHR31686:SF1">
    <property type="entry name" value="SULFITE EFFLUX PUMP SSU1"/>
    <property type="match status" value="1"/>
</dbReference>
<dbReference type="Proteomes" id="UP000309038">
    <property type="component" value="Unassembled WGS sequence"/>
</dbReference>
<evidence type="ECO:0000313" key="10">
    <source>
        <dbReference type="EMBL" id="THH02100.1"/>
    </source>
</evidence>
<evidence type="ECO:0000256" key="1">
    <source>
        <dbReference type="ARBA" id="ARBA00004651"/>
    </source>
</evidence>
<evidence type="ECO:0000256" key="7">
    <source>
        <dbReference type="ARBA" id="ARBA00023136"/>
    </source>
</evidence>
<proteinExistence type="inferred from homology"/>
<feature type="transmembrane region" description="Helical" evidence="9">
    <location>
        <begin position="62"/>
        <end position="88"/>
    </location>
</feature>
<feature type="region of interest" description="Disordered" evidence="8">
    <location>
        <begin position="398"/>
        <end position="418"/>
    </location>
</feature>
<gene>
    <name evidence="10" type="ORF">EW026_g720</name>
</gene>
<evidence type="ECO:0008006" key="12">
    <source>
        <dbReference type="Google" id="ProtNLM"/>
    </source>
</evidence>
<feature type="transmembrane region" description="Helical" evidence="9">
    <location>
        <begin position="178"/>
        <end position="201"/>
    </location>
</feature>
<feature type="transmembrane region" description="Helical" evidence="9">
    <location>
        <begin position="145"/>
        <end position="166"/>
    </location>
</feature>
<dbReference type="AlphaFoldDB" id="A0A4S4KYF1"/>
<dbReference type="GO" id="GO:0000319">
    <property type="term" value="F:sulfite transmembrane transporter activity"/>
    <property type="evidence" value="ECO:0007669"/>
    <property type="project" value="TreeGrafter"/>
</dbReference>
<accession>A0A4S4KYF1</accession>
<protein>
    <recommendedName>
        <fullName evidence="12">Sulfite efflux pump SSU1</fullName>
    </recommendedName>
</protein>
<organism evidence="10 11">
    <name type="scientific">Hermanssonia centrifuga</name>
    <dbReference type="NCBI Taxonomy" id="98765"/>
    <lineage>
        <taxon>Eukaryota</taxon>
        <taxon>Fungi</taxon>
        <taxon>Dikarya</taxon>
        <taxon>Basidiomycota</taxon>
        <taxon>Agaricomycotina</taxon>
        <taxon>Agaricomycetes</taxon>
        <taxon>Polyporales</taxon>
        <taxon>Meruliaceae</taxon>
        <taxon>Hermanssonia</taxon>
    </lineage>
</organism>
<dbReference type="PANTHER" id="PTHR31686">
    <property type="match status" value="1"/>
</dbReference>
<evidence type="ECO:0000256" key="2">
    <source>
        <dbReference type="ARBA" id="ARBA00008566"/>
    </source>
</evidence>
<name>A0A4S4KYF1_9APHY</name>
<feature type="transmembrane region" description="Helical" evidence="9">
    <location>
        <begin position="233"/>
        <end position="252"/>
    </location>
</feature>
<dbReference type="Pfam" id="PF03595">
    <property type="entry name" value="SLAC1"/>
    <property type="match status" value="1"/>
</dbReference>